<dbReference type="SUPFAM" id="SSF55920">
    <property type="entry name" value="Creatinase/aminopeptidase"/>
    <property type="match status" value="1"/>
</dbReference>
<dbReference type="PANTHER" id="PTHR13980:SF15">
    <property type="entry name" value="FACT COMPLEX SUBUNIT SPT16"/>
    <property type="match status" value="1"/>
</dbReference>
<accession>A0AA38XPW7</accession>
<evidence type="ECO:0000256" key="14">
    <source>
        <dbReference type="SAM" id="MobiDB-lite"/>
    </source>
</evidence>
<dbReference type="Pfam" id="PF00557">
    <property type="entry name" value="Peptidase_M24"/>
    <property type="match status" value="1"/>
</dbReference>
<dbReference type="InterPro" id="IPR036005">
    <property type="entry name" value="Creatinase/aminopeptidase-like"/>
</dbReference>
<dbReference type="Gene3D" id="3.40.350.10">
    <property type="entry name" value="Creatinase/prolidase N-terminal domain"/>
    <property type="match status" value="1"/>
</dbReference>
<dbReference type="FunFam" id="2.30.29.30:FF:000017">
    <property type="entry name" value="FACT complex subunit SPT16"/>
    <property type="match status" value="1"/>
</dbReference>
<comment type="caution">
    <text evidence="19">The sequence shown here is derived from an EMBL/GenBank/DDBJ whole genome shotgun (WGS) entry which is preliminary data.</text>
</comment>
<keyword evidence="19" id="KW-0378">Hydrolase</keyword>
<dbReference type="GO" id="GO:0006260">
    <property type="term" value="P:DNA replication"/>
    <property type="evidence" value="ECO:0007669"/>
    <property type="project" value="UniProtKB-KW"/>
</dbReference>
<dbReference type="Pfam" id="PF24824">
    <property type="entry name" value="PH_SPT16"/>
    <property type="match status" value="1"/>
</dbReference>
<dbReference type="InterPro" id="IPR029149">
    <property type="entry name" value="Creatin/AminoP/Spt16_N"/>
</dbReference>
<dbReference type="InterPro" id="IPR029148">
    <property type="entry name" value="FACT-SPT16_Nlobe"/>
</dbReference>
<comment type="similarity">
    <text evidence="1 12">Belongs to the peptidase M24 family. SPT16 subfamily.</text>
</comment>
<evidence type="ECO:0000256" key="7">
    <source>
        <dbReference type="ARBA" id="ARBA00023163"/>
    </source>
</evidence>
<keyword evidence="15" id="KW-0812">Transmembrane</keyword>
<feature type="region of interest" description="Disordered" evidence="14">
    <location>
        <begin position="447"/>
        <end position="510"/>
    </location>
</feature>
<keyword evidence="6 13" id="KW-0175">Coiled coil</keyword>
<feature type="compositionally biased region" description="Basic and acidic residues" evidence="14">
    <location>
        <begin position="482"/>
        <end position="510"/>
    </location>
</feature>
<dbReference type="FunFam" id="2.30.29.150:FF:000002">
    <property type="entry name" value="FACT complex subunit SPT16"/>
    <property type="match status" value="1"/>
</dbReference>
<evidence type="ECO:0000313" key="20">
    <source>
        <dbReference type="Proteomes" id="UP001172673"/>
    </source>
</evidence>
<dbReference type="SMART" id="SM01285">
    <property type="entry name" value="FACT-Spt16_Nlob"/>
    <property type="match status" value="1"/>
</dbReference>
<comment type="subunit">
    <text evidence="11">Forms a stable heterodimer with POB3. The SPT16-POB3 dimer weakly associates with multiple molecules of NHP6 to form the FACT complex.</text>
</comment>
<dbReference type="FunFam" id="3.90.230.10:FF:000005">
    <property type="entry name" value="FACT complex subunit spt16"/>
    <property type="match status" value="1"/>
</dbReference>
<evidence type="ECO:0000256" key="10">
    <source>
        <dbReference type="ARBA" id="ARBA00025370"/>
    </source>
</evidence>
<evidence type="ECO:0000259" key="16">
    <source>
        <dbReference type="SMART" id="SM01285"/>
    </source>
</evidence>
<keyword evidence="15" id="KW-1133">Transmembrane helix</keyword>
<comment type="subunit">
    <text evidence="12">Component of the FACT complex.</text>
</comment>
<dbReference type="Gene3D" id="2.30.29.210">
    <property type="entry name" value="FACT complex subunit Spt16p/Cdc68p"/>
    <property type="match status" value="1"/>
</dbReference>
<evidence type="ECO:0000256" key="6">
    <source>
        <dbReference type="ARBA" id="ARBA00023054"/>
    </source>
</evidence>
<sequence>MADVQVDATAFFERLQSLHNLWKADKRSGTGGNELFGGADSIIILTGKAQDETVYAKNNAMHFWLLGYEFPATLLVFTMAALYVVTTEKKAKHLINLKDGKIPVEILTVQVKQAETRTQAFQKCIDVIKGAGKKVGIIPKADAHGPFVDEWGKMYGDISKEIEEVDITNAFSVALAVKDETELRAMRTAARAASGMISDYWIEEMSTVLDNQKQISHQELSNKISKMIDNTKFFGRVSKLPEDFDNQQLDWAYGPVVQSGGQYDLRLSAEPNKESLHSGCIMAGVGFRYKTYCSIVARTYLIDPSKSQTSNYKLLLASHDAALKAIKEGALPKDVYNTALGVIKARKPDLEKHFGKDVGSAIGIEVRDPKYILNNKNTKALKDGMTFTITTSLSDLTNDKPQDKRGSNYSLVLCDTVRVTRNAEPVVFTKDANTDLDSIEFYFKDDEEEAKPKQEKAKKPGASAIVTSNIKSSRLRGANRTDNAKEEEEQRRREHQKELAQKKQREGTEKYAEALGDLNGDSEKKFKKFESYKRDGQLPPRAKDLVVCVDLKASTVILPIMGRPVPFHINSIKNVSKSDEGEYTHLRFNFLSPGQGVGRKDDQPFEDPTAHFVRSLTIRSKDQDRLSEVTAQITELRKAAVRREQEKKEMEDVVEQDKLIEIRNRRPVKLPDVYVRPAQDGKRVPGEVEIHQNGLRYQSPLRQEHIDVVFSNVKHLFFQPCVGELIVIIHVHLKNPIIIGKRKTKDVQFYREATDMAFDETGNRKRKHRYGDEEEFEQEQEERKRRAELDRLFKSFAEKISDQARDFNVTVDIPFRELSFNGVPNRSNVLMAPTTDALVQLTEPPFTVITLEEIEVAHLERIQFGLKNFDLVFVFKDFHRPPTHVNTIPVETLDRVKEWLDSVDIAYTEGPLNLNWSTIMKTVTTDPHQFFKDGGWSFLAAESDDEDKEVSEEESAFEMSDSELAASESESDDESDFDDDASASEDMGEDESGLSDEGEDWDEMEKKAKRADRNGGLEEEDSKSARNKRKR</sequence>
<feature type="region of interest" description="Disordered" evidence="14">
    <location>
        <begin position="942"/>
        <end position="1031"/>
    </location>
</feature>
<dbReference type="Gene3D" id="2.30.29.30">
    <property type="entry name" value="Pleckstrin-homology domain (PH domain)/Phosphotyrosine-binding domain (PTB)"/>
    <property type="match status" value="1"/>
</dbReference>
<dbReference type="Gene3D" id="3.90.230.10">
    <property type="entry name" value="Creatinase/methionine aminopeptidase superfamily"/>
    <property type="match status" value="1"/>
</dbReference>
<keyword evidence="19" id="KW-0031">Aminopeptidase</keyword>
<evidence type="ECO:0000256" key="9">
    <source>
        <dbReference type="ARBA" id="ARBA00023242"/>
    </source>
</evidence>
<evidence type="ECO:0000256" key="1">
    <source>
        <dbReference type="ARBA" id="ARBA00010779"/>
    </source>
</evidence>
<feature type="coiled-coil region" evidence="13">
    <location>
        <begin position="626"/>
        <end position="656"/>
    </location>
</feature>
<dbReference type="AlphaFoldDB" id="A0AA38XPW7"/>
<keyword evidence="15" id="KW-0472">Membrane</keyword>
<dbReference type="Pfam" id="PF08512">
    <property type="entry name" value="Rttp106-like_middle"/>
    <property type="match status" value="1"/>
</dbReference>
<organism evidence="19 20">
    <name type="scientific">Cladophialophora chaetospira</name>
    <dbReference type="NCBI Taxonomy" id="386627"/>
    <lineage>
        <taxon>Eukaryota</taxon>
        <taxon>Fungi</taxon>
        <taxon>Dikarya</taxon>
        <taxon>Ascomycota</taxon>
        <taxon>Pezizomycotina</taxon>
        <taxon>Eurotiomycetes</taxon>
        <taxon>Chaetothyriomycetidae</taxon>
        <taxon>Chaetothyriales</taxon>
        <taxon>Herpotrichiellaceae</taxon>
        <taxon>Cladophialophora</taxon>
    </lineage>
</organism>
<evidence type="ECO:0000256" key="3">
    <source>
        <dbReference type="ARBA" id="ARBA00022705"/>
    </source>
</evidence>
<evidence type="ECO:0000259" key="18">
    <source>
        <dbReference type="SMART" id="SM01287"/>
    </source>
</evidence>
<dbReference type="GO" id="GO:0006281">
    <property type="term" value="P:DNA repair"/>
    <property type="evidence" value="ECO:0007669"/>
    <property type="project" value="UniProtKB-UniRule"/>
</dbReference>
<dbReference type="InterPro" id="IPR013719">
    <property type="entry name" value="RTT106/SPT16-like_middle_dom"/>
</dbReference>
<dbReference type="FunFam" id="2.30.29.210:FF:000001">
    <property type="entry name" value="FACT complex subunit spt16"/>
    <property type="match status" value="1"/>
</dbReference>
<dbReference type="GO" id="GO:0031491">
    <property type="term" value="F:nucleosome binding"/>
    <property type="evidence" value="ECO:0007669"/>
    <property type="project" value="TreeGrafter"/>
</dbReference>
<dbReference type="Gene3D" id="2.30.29.150">
    <property type="match status" value="1"/>
</dbReference>
<keyword evidence="2 12" id="KW-0158">Chromosome</keyword>
<keyword evidence="8 12" id="KW-0234">DNA repair</keyword>
<evidence type="ECO:0000256" key="13">
    <source>
        <dbReference type="SAM" id="Coils"/>
    </source>
</evidence>
<feature type="transmembrane region" description="Helical" evidence="15">
    <location>
        <begin position="63"/>
        <end position="85"/>
    </location>
</feature>
<dbReference type="GO" id="GO:0035101">
    <property type="term" value="C:FACT complex"/>
    <property type="evidence" value="ECO:0007669"/>
    <property type="project" value="UniProtKB-UniRule"/>
</dbReference>
<dbReference type="GO" id="GO:0006368">
    <property type="term" value="P:transcription elongation by RNA polymerase II"/>
    <property type="evidence" value="ECO:0007669"/>
    <property type="project" value="TreeGrafter"/>
</dbReference>
<comment type="subcellular location">
    <subcellularLocation>
        <location evidence="12">Nucleus</location>
    </subcellularLocation>
    <subcellularLocation>
        <location evidence="12">Chromosome</location>
    </subcellularLocation>
</comment>
<name>A0AA38XPW7_9EURO</name>
<dbReference type="InterPro" id="IPR000994">
    <property type="entry name" value="Pept_M24"/>
</dbReference>
<gene>
    <name evidence="19" type="primary">SPT16</name>
    <name evidence="19" type="ORF">H2200_001002</name>
</gene>
<dbReference type="Pfam" id="PF21091">
    <property type="entry name" value="SPT16_C"/>
    <property type="match status" value="1"/>
</dbReference>
<dbReference type="GO" id="GO:0010468">
    <property type="term" value="P:regulation of gene expression"/>
    <property type="evidence" value="ECO:0007669"/>
    <property type="project" value="UniProtKB-ARBA"/>
</dbReference>
<dbReference type="Pfam" id="PF08644">
    <property type="entry name" value="SPT16"/>
    <property type="match status" value="1"/>
</dbReference>
<evidence type="ECO:0000256" key="2">
    <source>
        <dbReference type="ARBA" id="ARBA00022454"/>
    </source>
</evidence>
<dbReference type="EMBL" id="JAPDRK010000001">
    <property type="protein sequence ID" value="KAJ9617281.1"/>
    <property type="molecule type" value="Genomic_DNA"/>
</dbReference>
<feature type="domain" description="Histone chaperone RTT106/FACT complex subunit SPT16-like middle" evidence="18">
    <location>
        <begin position="820"/>
        <end position="910"/>
    </location>
</feature>
<feature type="domain" description="FACT complex subunit SPT16 middle" evidence="17">
    <location>
        <begin position="547"/>
        <end position="697"/>
    </location>
</feature>
<evidence type="ECO:0000256" key="15">
    <source>
        <dbReference type="SAM" id="Phobius"/>
    </source>
</evidence>
<dbReference type="InterPro" id="IPR048969">
    <property type="entry name" value="FACT_SPT16_C"/>
</dbReference>
<reference evidence="19" key="1">
    <citation type="submission" date="2022-10" db="EMBL/GenBank/DDBJ databases">
        <title>Culturing micro-colonial fungi from biological soil crusts in the Mojave desert and describing Neophaeococcomyces mojavensis, and introducing the new genera and species Taxawa tesnikishii.</title>
        <authorList>
            <person name="Kurbessoian T."/>
            <person name="Stajich J.E."/>
        </authorList>
    </citation>
    <scope>NUCLEOTIDE SEQUENCE</scope>
    <source>
        <strain evidence="19">TK_41</strain>
    </source>
</reference>
<feature type="compositionally biased region" description="Acidic residues" evidence="14">
    <location>
        <begin position="969"/>
        <end position="1003"/>
    </location>
</feature>
<dbReference type="InterPro" id="IPR040258">
    <property type="entry name" value="Spt16"/>
</dbReference>
<keyword evidence="4 12" id="KW-0227">DNA damage</keyword>
<keyword evidence="7 12" id="KW-0804">Transcription</keyword>
<dbReference type="SMART" id="SM01286">
    <property type="entry name" value="SPT16"/>
    <property type="match status" value="1"/>
</dbReference>
<dbReference type="FunFam" id="3.40.350.10:FF:000006">
    <property type="entry name" value="FACT complex subunit SPT16"/>
    <property type="match status" value="1"/>
</dbReference>
<keyword evidence="19" id="KW-0645">Protease</keyword>
<feature type="compositionally biased region" description="Acidic residues" evidence="14">
    <location>
        <begin position="942"/>
        <end position="956"/>
    </location>
</feature>
<evidence type="ECO:0000256" key="5">
    <source>
        <dbReference type="ARBA" id="ARBA00023015"/>
    </source>
</evidence>
<evidence type="ECO:0000256" key="4">
    <source>
        <dbReference type="ARBA" id="ARBA00022763"/>
    </source>
</evidence>
<evidence type="ECO:0000256" key="12">
    <source>
        <dbReference type="RuleBase" id="RU367052"/>
    </source>
</evidence>
<evidence type="ECO:0000256" key="11">
    <source>
        <dbReference type="ARBA" id="ARBA00065209"/>
    </source>
</evidence>
<dbReference type="InterPro" id="IPR011993">
    <property type="entry name" value="PH-like_dom_sf"/>
</dbReference>
<evidence type="ECO:0000256" key="8">
    <source>
        <dbReference type="ARBA" id="ARBA00023204"/>
    </source>
</evidence>
<feature type="domain" description="FACT complex subunit SPT16 N-terminal lobe" evidence="16">
    <location>
        <begin position="6"/>
        <end position="171"/>
    </location>
</feature>
<dbReference type="GO" id="GO:0004177">
    <property type="term" value="F:aminopeptidase activity"/>
    <property type="evidence" value="ECO:0007669"/>
    <property type="project" value="UniProtKB-KW"/>
</dbReference>
<dbReference type="Proteomes" id="UP001172673">
    <property type="component" value="Unassembled WGS sequence"/>
</dbReference>
<feature type="region of interest" description="Disordered" evidence="14">
    <location>
        <begin position="762"/>
        <end position="781"/>
    </location>
</feature>
<evidence type="ECO:0000259" key="17">
    <source>
        <dbReference type="SMART" id="SM01286"/>
    </source>
</evidence>
<dbReference type="PANTHER" id="PTHR13980">
    <property type="entry name" value="CDC68 RELATED"/>
    <property type="match status" value="1"/>
</dbReference>
<keyword evidence="5 12" id="KW-0805">Transcription regulation</keyword>
<dbReference type="Pfam" id="PF14826">
    <property type="entry name" value="FACT-Spt16_Nlob"/>
    <property type="match status" value="1"/>
</dbReference>
<keyword evidence="20" id="KW-1185">Reference proteome</keyword>
<keyword evidence="3 12" id="KW-0235">DNA replication</keyword>
<dbReference type="InterPro" id="IPR056595">
    <property type="entry name" value="Fact-SPT16_PH"/>
</dbReference>
<protein>
    <recommendedName>
        <fullName evidence="12">FACT complex subunit</fullName>
    </recommendedName>
</protein>
<dbReference type="SMART" id="SM01287">
    <property type="entry name" value="Rtt106"/>
    <property type="match status" value="1"/>
</dbReference>
<keyword evidence="9 12" id="KW-0539">Nucleus</keyword>
<comment type="function">
    <text evidence="10 12">Component of the FACT complex, a general chromatin factor that acts to reorganize nucleosomes. The FACT complex is involved in multiple processes that require DNA as a template such as mRNA elongation, DNA replication and DNA repair. During transcription elongation the FACT complex acts as a histone chaperone that both destabilizes and restores nucleosomal structure. It facilitates the passage of RNA polymerase II and transcription by promoting the dissociation of one histone H2A-H2B dimer from the nucleosome, then subsequently promotes the reestablishment of the nucleosome following the passage of RNA polymerase II.</text>
</comment>
<dbReference type="InterPro" id="IPR013953">
    <property type="entry name" value="FACT_SPT16_M"/>
</dbReference>
<proteinExistence type="inferred from homology"/>
<dbReference type="GO" id="GO:0034728">
    <property type="term" value="P:nucleosome organization"/>
    <property type="evidence" value="ECO:0007669"/>
    <property type="project" value="UniProtKB-ARBA"/>
</dbReference>
<evidence type="ECO:0000313" key="19">
    <source>
        <dbReference type="EMBL" id="KAJ9617281.1"/>
    </source>
</evidence>